<dbReference type="Proteomes" id="UP000277928">
    <property type="component" value="Unassembled WGS sequence"/>
</dbReference>
<dbReference type="PANTHER" id="PTHR12608:SF1">
    <property type="entry name" value="TRANSMEMBRANE PROTEIN 165"/>
    <property type="match status" value="1"/>
</dbReference>
<evidence type="ECO:0000256" key="6">
    <source>
        <dbReference type="RuleBase" id="RU365102"/>
    </source>
</evidence>
<feature type="transmembrane region" description="Helical" evidence="6">
    <location>
        <begin position="367"/>
        <end position="386"/>
    </location>
</feature>
<comment type="similarity">
    <text evidence="2 6">Belongs to the GDT1 family.</text>
</comment>
<name>A0A3P6TNE7_LITSI</name>
<evidence type="ECO:0000313" key="7">
    <source>
        <dbReference type="EMBL" id="VDK67904.1"/>
    </source>
</evidence>
<reference evidence="7 8" key="1">
    <citation type="submission" date="2018-08" db="EMBL/GenBank/DDBJ databases">
        <authorList>
            <person name="Laetsch R D."/>
            <person name="Stevens L."/>
            <person name="Kumar S."/>
            <person name="Blaxter L. M."/>
        </authorList>
    </citation>
    <scope>NUCLEOTIDE SEQUENCE [LARGE SCALE GENOMIC DNA]</scope>
</reference>
<evidence type="ECO:0000313" key="8">
    <source>
        <dbReference type="Proteomes" id="UP000277928"/>
    </source>
</evidence>
<feature type="transmembrane region" description="Helical" evidence="6">
    <location>
        <begin position="198"/>
        <end position="220"/>
    </location>
</feature>
<dbReference type="EMBL" id="UYRX01000005">
    <property type="protein sequence ID" value="VDK67904.1"/>
    <property type="molecule type" value="Genomic_DNA"/>
</dbReference>
<dbReference type="AlphaFoldDB" id="A0A3P6TNE7"/>
<dbReference type="GO" id="GO:0005384">
    <property type="term" value="F:manganese ion transmembrane transporter activity"/>
    <property type="evidence" value="ECO:0007669"/>
    <property type="project" value="TreeGrafter"/>
</dbReference>
<dbReference type="Pfam" id="PF01169">
    <property type="entry name" value="GDT1"/>
    <property type="match status" value="2"/>
</dbReference>
<evidence type="ECO:0000256" key="5">
    <source>
        <dbReference type="ARBA" id="ARBA00023136"/>
    </source>
</evidence>
<feature type="transmembrane region" description="Helical" evidence="6">
    <location>
        <begin position="334"/>
        <end position="355"/>
    </location>
</feature>
<evidence type="ECO:0000256" key="1">
    <source>
        <dbReference type="ARBA" id="ARBA00004141"/>
    </source>
</evidence>
<comment type="subcellular location">
    <subcellularLocation>
        <location evidence="1 6">Membrane</location>
        <topology evidence="1 6">Multi-pass membrane protein</topology>
    </subcellularLocation>
</comment>
<dbReference type="GO" id="GO:0015085">
    <property type="term" value="F:calcium ion transmembrane transporter activity"/>
    <property type="evidence" value="ECO:0007669"/>
    <property type="project" value="TreeGrafter"/>
</dbReference>
<feature type="transmembrane region" description="Helical" evidence="6">
    <location>
        <begin position="295"/>
        <end position="314"/>
    </location>
</feature>
<keyword evidence="4 6" id="KW-1133">Transmembrane helix</keyword>
<dbReference type="PANTHER" id="PTHR12608">
    <property type="entry name" value="TRANSMEMBRANE PROTEIN HTP-1 RELATED"/>
    <property type="match status" value="1"/>
</dbReference>
<evidence type="ECO:0000256" key="4">
    <source>
        <dbReference type="ARBA" id="ARBA00022989"/>
    </source>
</evidence>
<dbReference type="OrthoDB" id="442680at2759"/>
<dbReference type="GO" id="GO:0032472">
    <property type="term" value="P:Golgi calcium ion transport"/>
    <property type="evidence" value="ECO:0007669"/>
    <property type="project" value="TreeGrafter"/>
</dbReference>
<protein>
    <recommendedName>
        <fullName evidence="6">GDT1 family protein</fullName>
    </recommendedName>
</protein>
<gene>
    <name evidence="7" type="ORF">NLS_LOCUS239</name>
</gene>
<keyword evidence="3 6" id="KW-0812">Transmembrane</keyword>
<dbReference type="InterPro" id="IPR001727">
    <property type="entry name" value="GDT1-like"/>
</dbReference>
<keyword evidence="5 6" id="KW-0472">Membrane</keyword>
<dbReference type="STRING" id="42156.A0A3P6TNE7"/>
<evidence type="ECO:0000256" key="3">
    <source>
        <dbReference type="ARBA" id="ARBA00022692"/>
    </source>
</evidence>
<dbReference type="GO" id="GO:0005794">
    <property type="term" value="C:Golgi apparatus"/>
    <property type="evidence" value="ECO:0007669"/>
    <property type="project" value="TreeGrafter"/>
</dbReference>
<keyword evidence="8" id="KW-1185">Reference proteome</keyword>
<feature type="transmembrane region" description="Helical" evidence="6">
    <location>
        <begin position="160"/>
        <end position="178"/>
    </location>
</feature>
<feature type="transmembrane region" description="Helical" evidence="6">
    <location>
        <begin position="226"/>
        <end position="245"/>
    </location>
</feature>
<evidence type="ECO:0000256" key="2">
    <source>
        <dbReference type="ARBA" id="ARBA00009190"/>
    </source>
</evidence>
<organism evidence="7 8">
    <name type="scientific">Litomosoides sigmodontis</name>
    <name type="common">Filarial nematode worm</name>
    <dbReference type="NCBI Taxonomy" id="42156"/>
    <lineage>
        <taxon>Eukaryota</taxon>
        <taxon>Metazoa</taxon>
        <taxon>Ecdysozoa</taxon>
        <taxon>Nematoda</taxon>
        <taxon>Chromadorea</taxon>
        <taxon>Rhabditida</taxon>
        <taxon>Spirurina</taxon>
        <taxon>Spiruromorpha</taxon>
        <taxon>Filarioidea</taxon>
        <taxon>Onchocercidae</taxon>
        <taxon>Litomosoides</taxon>
    </lineage>
</organism>
<dbReference type="GO" id="GO:0016020">
    <property type="term" value="C:membrane"/>
    <property type="evidence" value="ECO:0007669"/>
    <property type="project" value="UniProtKB-SubCell"/>
</dbReference>
<accession>A0A3P6TNE7</accession>
<feature type="transmembrane region" description="Helical" evidence="6">
    <location>
        <begin position="80"/>
        <end position="107"/>
    </location>
</feature>
<proteinExistence type="inferred from homology"/>
<dbReference type="GO" id="GO:0032468">
    <property type="term" value="P:Golgi calcium ion homeostasis"/>
    <property type="evidence" value="ECO:0007669"/>
    <property type="project" value="TreeGrafter"/>
</dbReference>
<sequence>MNHVLEWVNNASFSTTQVTRIRFDAHVHTRNDFKGVMCVHSNLAVVTTLKTSCKLVAETACRLSASARCSNELSITLVSFLLFTMTFVCSECFVIAFLFPCLLALALGDIASGQLHTANHSLPSNSGKAVYEQVSSELNNADKNIAANVDENKPQKSVDITLYHALLASMSVIIVSELGDKTWFIAAIMAMRHSRWTVFVGAMTALILMTLLSVGLGWFTQVMPRSLTYSISTVLFALFGMKMLYDGYRISPNDEQESYTEAKTEIQKKELLSDSSKVSDMESGGISSPNQGSKYALLNMISTLFLETFTLTFLAEWGDRSQLTTIMLAARENIYGVIAGTILGHALCTGIAVVGGRLVAAHISVRTVTLIGGVVFILFAFSSFFVDSEIE</sequence>